<evidence type="ECO:0000313" key="3">
    <source>
        <dbReference type="Proteomes" id="UP000187074"/>
    </source>
</evidence>
<dbReference type="GO" id="GO:0003677">
    <property type="term" value="F:DNA binding"/>
    <property type="evidence" value="ECO:0007669"/>
    <property type="project" value="InterPro"/>
</dbReference>
<accession>A0A1R1A4X4</accession>
<evidence type="ECO:0000259" key="1">
    <source>
        <dbReference type="Pfam" id="PF01609"/>
    </source>
</evidence>
<dbReference type="EMBL" id="MRTF01000040">
    <property type="protein sequence ID" value="OME80589.1"/>
    <property type="molecule type" value="Genomic_DNA"/>
</dbReference>
<dbReference type="PANTHER" id="PTHR30298:SF0">
    <property type="entry name" value="PROTEIN YBFL-RELATED"/>
    <property type="match status" value="1"/>
</dbReference>
<dbReference type="GO" id="GO:0006313">
    <property type="term" value="P:DNA transposition"/>
    <property type="evidence" value="ECO:0007669"/>
    <property type="project" value="InterPro"/>
</dbReference>
<dbReference type="GO" id="GO:0004803">
    <property type="term" value="F:transposase activity"/>
    <property type="evidence" value="ECO:0007669"/>
    <property type="project" value="InterPro"/>
</dbReference>
<dbReference type="Proteomes" id="UP000187074">
    <property type="component" value="Unassembled WGS sequence"/>
</dbReference>
<comment type="caution">
    <text evidence="2">The sequence shown here is derived from an EMBL/GenBank/DDBJ whole genome shotgun (WGS) entry which is preliminary data.</text>
</comment>
<dbReference type="InterPro" id="IPR047647">
    <property type="entry name" value="ISAs1_transpos"/>
</dbReference>
<reference evidence="2 3" key="1">
    <citation type="submission" date="2016-11" db="EMBL/GenBank/DDBJ databases">
        <title>Paenibacillus species isolates.</title>
        <authorList>
            <person name="Beno S.M."/>
        </authorList>
    </citation>
    <scope>NUCLEOTIDE SEQUENCE [LARGE SCALE GENOMIC DNA]</scope>
    <source>
        <strain evidence="2 3">FSL F4-0100</strain>
    </source>
</reference>
<dbReference type="InterPro" id="IPR051698">
    <property type="entry name" value="Transposase_11-like"/>
</dbReference>
<organism evidence="2 3">
    <name type="scientific">Paenibacillus lautus</name>
    <name type="common">Bacillus lautus</name>
    <dbReference type="NCBI Taxonomy" id="1401"/>
    <lineage>
        <taxon>Bacteria</taxon>
        <taxon>Bacillati</taxon>
        <taxon>Bacillota</taxon>
        <taxon>Bacilli</taxon>
        <taxon>Bacillales</taxon>
        <taxon>Paenibacillaceae</taxon>
        <taxon>Paenibacillus</taxon>
    </lineage>
</organism>
<protein>
    <recommendedName>
        <fullName evidence="1">Transposase IS4-like domain-containing protein</fullName>
    </recommendedName>
</protein>
<dbReference type="AlphaFoldDB" id="A0A1R1A4X4"/>
<dbReference type="InterPro" id="IPR002559">
    <property type="entry name" value="Transposase_11"/>
</dbReference>
<dbReference type="NCBIfam" id="NF033564">
    <property type="entry name" value="transpos_ISAs1"/>
    <property type="match status" value="1"/>
</dbReference>
<gene>
    <name evidence="2" type="ORF">BK123_34355</name>
</gene>
<name>A0A1R1A4X4_PAELA</name>
<dbReference type="PANTHER" id="PTHR30298">
    <property type="entry name" value="H REPEAT-ASSOCIATED PREDICTED TRANSPOSASE"/>
    <property type="match status" value="1"/>
</dbReference>
<sequence length="107" mass="12654">MGGTITLEHRYYITSLTEQVTQFAQAVREHWSIENGQHWVLDIAFREDKQRMRIQNPAENAAILRRMALNLLKQEKTVKLRIKSERKLCGRKNEYLLRVLYAGLQQV</sequence>
<dbReference type="Pfam" id="PF01609">
    <property type="entry name" value="DDE_Tnp_1"/>
    <property type="match status" value="1"/>
</dbReference>
<feature type="domain" description="Transposase IS4-like" evidence="1">
    <location>
        <begin position="9"/>
        <end position="71"/>
    </location>
</feature>
<evidence type="ECO:0000313" key="2">
    <source>
        <dbReference type="EMBL" id="OME80589.1"/>
    </source>
</evidence>
<proteinExistence type="predicted"/>